<dbReference type="EMBL" id="JAYGHK010000044">
    <property type="protein sequence ID" value="MEA5609200.1"/>
    <property type="molecule type" value="Genomic_DNA"/>
</dbReference>
<evidence type="ECO:0000313" key="1">
    <source>
        <dbReference type="EMBL" id="MEA5609200.1"/>
    </source>
</evidence>
<dbReference type="RefSeq" id="WP_006194796.1">
    <property type="nucleotide sequence ID" value="NZ_JAYGHK010000044.1"/>
</dbReference>
<dbReference type="PANTHER" id="PTHR35586:SF1">
    <property type="entry name" value="SLL1691 PROTEIN"/>
    <property type="match status" value="1"/>
</dbReference>
<proteinExistence type="predicted"/>
<comment type="caution">
    <text evidence="1">The sequence shown here is derived from an EMBL/GenBank/DDBJ whole genome shotgun (WGS) entry which is preliminary data.</text>
</comment>
<evidence type="ECO:0000313" key="2">
    <source>
        <dbReference type="Proteomes" id="UP001303285"/>
    </source>
</evidence>
<sequence>MTEITANYDETWKEVIGDYFDSFLAFFYPEIYQQIDWTKNPISLDKELEQITASADSQTRHADKLFQVWLLDNQEVWILIHVEVQSQYDKEFSQRMFIYNYRAFDLYQKPVISLAILGDETNSWRPSSYQYGLGSSQLIFNFSSVKLLDYQWDELEQSNNIFAIVVMAHLKTKATNSNLSAREQWKWNLARLLYERGYNRKEIVDLYKVIDLMMALSQDLQLSFEEKLANYQEERKMPLLTNIEQRAIEKTTKQTRKQDIIKLVQVRFGDIPDNLVASINQIDDTSFLEQLLVSTISVKSLEEFAQLVNSNLPEAD</sequence>
<protein>
    <submittedName>
        <fullName evidence="1">Rpn family recombination-promoting nuclease/putative transposase</fullName>
    </submittedName>
</protein>
<name>A0ABU5USC3_NODSP</name>
<dbReference type="Proteomes" id="UP001303285">
    <property type="component" value="Unassembled WGS sequence"/>
</dbReference>
<keyword evidence="2" id="KW-1185">Reference proteome</keyword>
<reference evidence="1 2" key="1">
    <citation type="submission" date="2023-12" db="EMBL/GenBank/DDBJ databases">
        <title>Baltic Sea Cyanobacteria.</title>
        <authorList>
            <person name="Delbaje E."/>
            <person name="Fewer D.P."/>
            <person name="Shishido T.K."/>
        </authorList>
    </citation>
    <scope>NUCLEOTIDE SEQUENCE [LARGE SCALE GENOMIC DNA]</scope>
    <source>
        <strain evidence="1 2">UHCC 0060</strain>
    </source>
</reference>
<organism evidence="1 2">
    <name type="scientific">Nodularia spumigena UHCC 0060</name>
    <dbReference type="NCBI Taxonomy" id="3110300"/>
    <lineage>
        <taxon>Bacteria</taxon>
        <taxon>Bacillati</taxon>
        <taxon>Cyanobacteriota</taxon>
        <taxon>Cyanophyceae</taxon>
        <taxon>Nostocales</taxon>
        <taxon>Nodulariaceae</taxon>
        <taxon>Nodularia</taxon>
    </lineage>
</organism>
<dbReference type="PANTHER" id="PTHR35586">
    <property type="entry name" value="SLL1691 PROTEIN"/>
    <property type="match status" value="1"/>
</dbReference>
<accession>A0ABU5USC3</accession>
<gene>
    <name evidence="1" type="ORF">VB695_14195</name>
</gene>